<sequence>MTGERRIEYSRAAVKALRSIDVPASRLIRAKVKQYAVDPASLANNVKRLQGVDALRLRVGDYRVIFTETLIVLTVLKVGHRRQIYD</sequence>
<accession>A0ABV7XAE7</accession>
<evidence type="ECO:0000256" key="1">
    <source>
        <dbReference type="ARBA" id="ARBA00022649"/>
    </source>
</evidence>
<dbReference type="Gene3D" id="3.30.2310.20">
    <property type="entry name" value="RelE-like"/>
    <property type="match status" value="1"/>
</dbReference>
<dbReference type="RefSeq" id="WP_380861181.1">
    <property type="nucleotide sequence ID" value="NZ_JBHRXV010000010.1"/>
</dbReference>
<keyword evidence="1" id="KW-1277">Toxin-antitoxin system</keyword>
<dbReference type="SUPFAM" id="SSF143011">
    <property type="entry name" value="RelE-like"/>
    <property type="match status" value="1"/>
</dbReference>
<reference evidence="3" key="1">
    <citation type="journal article" date="2019" name="Int. J. Syst. Evol. Microbiol.">
        <title>The Global Catalogue of Microorganisms (GCM) 10K type strain sequencing project: providing services to taxonomists for standard genome sequencing and annotation.</title>
        <authorList>
            <consortium name="The Broad Institute Genomics Platform"/>
            <consortium name="The Broad Institute Genome Sequencing Center for Infectious Disease"/>
            <person name="Wu L."/>
            <person name="Ma J."/>
        </authorList>
    </citation>
    <scope>NUCLEOTIDE SEQUENCE [LARGE SCALE GENOMIC DNA]</scope>
    <source>
        <strain evidence="3">KCTC 42644</strain>
    </source>
</reference>
<name>A0ABV7XAE7_9SPHN</name>
<protein>
    <submittedName>
        <fullName evidence="2">Type II toxin-antitoxin system RelE/ParE family toxin</fullName>
    </submittedName>
</protein>
<proteinExistence type="predicted"/>
<keyword evidence="3" id="KW-1185">Reference proteome</keyword>
<gene>
    <name evidence="2" type="ORF">ACFOMD_10820</name>
</gene>
<evidence type="ECO:0000313" key="2">
    <source>
        <dbReference type="EMBL" id="MFC3713067.1"/>
    </source>
</evidence>
<dbReference type="InterPro" id="IPR035093">
    <property type="entry name" value="RelE/ParE_toxin_dom_sf"/>
</dbReference>
<organism evidence="2 3">
    <name type="scientific">Sphingoaurantiacus capsulatus</name>
    <dbReference type="NCBI Taxonomy" id="1771310"/>
    <lineage>
        <taxon>Bacteria</taxon>
        <taxon>Pseudomonadati</taxon>
        <taxon>Pseudomonadota</taxon>
        <taxon>Alphaproteobacteria</taxon>
        <taxon>Sphingomonadales</taxon>
        <taxon>Sphingosinicellaceae</taxon>
        <taxon>Sphingoaurantiacus</taxon>
    </lineage>
</organism>
<dbReference type="EMBL" id="JBHRXV010000010">
    <property type="protein sequence ID" value="MFC3713067.1"/>
    <property type="molecule type" value="Genomic_DNA"/>
</dbReference>
<dbReference type="InterPro" id="IPR007712">
    <property type="entry name" value="RelE/ParE_toxin"/>
</dbReference>
<dbReference type="Proteomes" id="UP001595615">
    <property type="component" value="Unassembled WGS sequence"/>
</dbReference>
<evidence type="ECO:0000313" key="3">
    <source>
        <dbReference type="Proteomes" id="UP001595615"/>
    </source>
</evidence>
<dbReference type="Pfam" id="PF05016">
    <property type="entry name" value="ParE_toxin"/>
    <property type="match status" value="1"/>
</dbReference>
<comment type="caution">
    <text evidence="2">The sequence shown here is derived from an EMBL/GenBank/DDBJ whole genome shotgun (WGS) entry which is preliminary data.</text>
</comment>